<feature type="region of interest" description="Disordered" evidence="13">
    <location>
        <begin position="2887"/>
        <end position="2917"/>
    </location>
</feature>
<evidence type="ECO:0000259" key="16">
    <source>
        <dbReference type="PROSITE" id="PS52019"/>
    </source>
</evidence>
<dbReference type="Gene3D" id="3.30.300.30">
    <property type="match status" value="1"/>
</dbReference>
<dbReference type="PROSITE" id="PS00606">
    <property type="entry name" value="KS3_1"/>
    <property type="match status" value="2"/>
</dbReference>
<dbReference type="Gene3D" id="3.40.50.980">
    <property type="match status" value="2"/>
</dbReference>
<dbReference type="GO" id="GO:0005737">
    <property type="term" value="C:cytoplasm"/>
    <property type="evidence" value="ECO:0007669"/>
    <property type="project" value="UniProtKB-SubCell"/>
</dbReference>
<dbReference type="Gene3D" id="2.30.38.10">
    <property type="entry name" value="Luciferase, Domain 3"/>
    <property type="match status" value="1"/>
</dbReference>
<evidence type="ECO:0000259" key="15">
    <source>
        <dbReference type="PROSITE" id="PS52004"/>
    </source>
</evidence>
<feature type="compositionally biased region" description="Low complexity" evidence="13">
    <location>
        <begin position="5683"/>
        <end position="5692"/>
    </location>
</feature>
<dbReference type="PROSITE" id="PS50075">
    <property type="entry name" value="CARRIER"/>
    <property type="match status" value="4"/>
</dbReference>
<dbReference type="SUPFAM" id="SSF53901">
    <property type="entry name" value="Thiolase-like"/>
    <property type="match status" value="4"/>
</dbReference>
<dbReference type="CDD" id="cd08953">
    <property type="entry name" value="KR_2_SDR_x"/>
    <property type="match status" value="2"/>
</dbReference>
<dbReference type="PROSITE" id="PS00455">
    <property type="entry name" value="AMP_BINDING"/>
    <property type="match status" value="1"/>
</dbReference>
<comment type="pathway">
    <text evidence="3">Antibiotic biosynthesis.</text>
</comment>
<gene>
    <name evidence="17" type="ORF">B1H29_06370</name>
</gene>
<dbReference type="GO" id="GO:0009403">
    <property type="term" value="P:toxin biosynthetic process"/>
    <property type="evidence" value="ECO:0007669"/>
    <property type="project" value="UniProtKB-ARBA"/>
</dbReference>
<dbReference type="Gene3D" id="3.30.559.30">
    <property type="entry name" value="Nonribosomal peptide synthetase, condensation domain"/>
    <property type="match status" value="1"/>
</dbReference>
<dbReference type="CDD" id="cd02440">
    <property type="entry name" value="AdoMet_MTases"/>
    <property type="match status" value="1"/>
</dbReference>
<dbReference type="SMART" id="SM00823">
    <property type="entry name" value="PKS_PP"/>
    <property type="match status" value="4"/>
</dbReference>
<dbReference type="InterPro" id="IPR049551">
    <property type="entry name" value="PKS_DH_C"/>
</dbReference>
<evidence type="ECO:0000256" key="7">
    <source>
        <dbReference type="ARBA" id="ARBA00022679"/>
    </source>
</evidence>
<dbReference type="GO" id="GO:0033068">
    <property type="term" value="P:macrolide biosynthetic process"/>
    <property type="evidence" value="ECO:0007669"/>
    <property type="project" value="UniProtKB-ARBA"/>
</dbReference>
<dbReference type="PROSITE" id="PS52019">
    <property type="entry name" value="PKS_MFAS_DH"/>
    <property type="match status" value="1"/>
</dbReference>
<dbReference type="InterPro" id="IPR020806">
    <property type="entry name" value="PKS_PP-bd"/>
</dbReference>
<keyword evidence="6" id="KW-0597">Phosphoprotein</keyword>
<dbReference type="Gene3D" id="1.10.1200.10">
    <property type="entry name" value="ACP-like"/>
    <property type="match status" value="4"/>
</dbReference>
<feature type="compositionally biased region" description="Low complexity" evidence="13">
    <location>
        <begin position="2887"/>
        <end position="2908"/>
    </location>
</feature>
<reference evidence="17 18" key="1">
    <citation type="submission" date="2017-02" db="EMBL/GenBank/DDBJ databases">
        <title>Streptomyces pactum ACT12 Genome sequencing and assembly.</title>
        <authorList>
            <person name="Xue Q."/>
            <person name="Yan X."/>
            <person name="Jia L."/>
            <person name="Yan H."/>
        </authorList>
    </citation>
    <scope>NUCLEOTIDE SEQUENCE [LARGE SCALE GENOMIC DNA]</scope>
    <source>
        <strain evidence="17 18">ACT12</strain>
    </source>
</reference>
<dbReference type="InterPro" id="IPR020845">
    <property type="entry name" value="AMP-binding_CS"/>
</dbReference>
<evidence type="ECO:0000256" key="5">
    <source>
        <dbReference type="ARBA" id="ARBA00022490"/>
    </source>
</evidence>
<dbReference type="InterPro" id="IPR001242">
    <property type="entry name" value="Condensation_dom"/>
</dbReference>
<feature type="compositionally biased region" description="Low complexity" evidence="13">
    <location>
        <begin position="5536"/>
        <end position="5550"/>
    </location>
</feature>
<dbReference type="GO" id="GO:0006633">
    <property type="term" value="P:fatty acid biosynthetic process"/>
    <property type="evidence" value="ECO:0007669"/>
    <property type="project" value="InterPro"/>
</dbReference>
<dbReference type="InterPro" id="IPR016039">
    <property type="entry name" value="Thiolase-like"/>
</dbReference>
<feature type="active site" description="Proton donor; for dehydratase activity" evidence="12">
    <location>
        <position position="3708"/>
    </location>
</feature>
<feature type="region of interest" description="Disordered" evidence="13">
    <location>
        <begin position="5650"/>
        <end position="5746"/>
    </location>
</feature>
<dbReference type="Pfam" id="PF08242">
    <property type="entry name" value="Methyltransf_12"/>
    <property type="match status" value="1"/>
</dbReference>
<dbReference type="SUPFAM" id="SSF56801">
    <property type="entry name" value="Acetyl-CoA synthetase-like"/>
    <property type="match status" value="1"/>
</dbReference>
<dbReference type="InterPro" id="IPR014030">
    <property type="entry name" value="Ketoacyl_synth_N"/>
</dbReference>
<dbReference type="PANTHER" id="PTHR43775">
    <property type="entry name" value="FATTY ACID SYNTHASE"/>
    <property type="match status" value="1"/>
</dbReference>
<comment type="cofactor">
    <cofactor evidence="1">
        <name>pantetheine 4'-phosphate</name>
        <dbReference type="ChEBI" id="CHEBI:47942"/>
    </cofactor>
</comment>
<dbReference type="InterPro" id="IPR054514">
    <property type="entry name" value="RhiE-like_linker"/>
</dbReference>
<feature type="active site" description="Proton acceptor; for dehydratase activity" evidence="12">
    <location>
        <position position="3542"/>
    </location>
</feature>
<dbReference type="Gene3D" id="3.30.70.3290">
    <property type="match status" value="1"/>
</dbReference>
<feature type="compositionally biased region" description="Pro residues" evidence="13">
    <location>
        <begin position="5693"/>
        <end position="5716"/>
    </location>
</feature>
<evidence type="ECO:0000256" key="8">
    <source>
        <dbReference type="ARBA" id="ARBA00022737"/>
    </source>
</evidence>
<dbReference type="RefSeq" id="WP_055419301.1">
    <property type="nucleotide sequence ID" value="NZ_CP019724.1"/>
</dbReference>
<evidence type="ECO:0000256" key="12">
    <source>
        <dbReference type="PROSITE-ProRule" id="PRU01363"/>
    </source>
</evidence>
<dbReference type="InterPro" id="IPR006162">
    <property type="entry name" value="Ppantetheine_attach_site"/>
</dbReference>
<dbReference type="GO" id="GO:0071770">
    <property type="term" value="P:DIM/DIP cell wall layer assembly"/>
    <property type="evidence" value="ECO:0007669"/>
    <property type="project" value="TreeGrafter"/>
</dbReference>
<protein>
    <submittedName>
        <fullName evidence="17">Non-ribosomal peptide synthase</fullName>
    </submittedName>
</protein>
<feature type="domain" description="Carrier" evidence="14">
    <location>
        <begin position="1673"/>
        <end position="1749"/>
    </location>
</feature>
<dbReference type="InterPro" id="IPR013217">
    <property type="entry name" value="Methyltransf_12"/>
</dbReference>
<evidence type="ECO:0000256" key="9">
    <source>
        <dbReference type="ARBA" id="ARBA00023054"/>
    </source>
</evidence>
<feature type="compositionally biased region" description="Low complexity" evidence="13">
    <location>
        <begin position="1761"/>
        <end position="1776"/>
    </location>
</feature>
<dbReference type="InterPro" id="IPR036736">
    <property type="entry name" value="ACP-like_sf"/>
</dbReference>
<dbReference type="Gene3D" id="3.40.47.10">
    <property type="match status" value="4"/>
</dbReference>
<dbReference type="SUPFAM" id="SSF51735">
    <property type="entry name" value="NAD(P)-binding Rossmann-fold domains"/>
    <property type="match status" value="6"/>
</dbReference>
<sequence length="6197" mass="647741">MDDKRKLLLSLLARASAPAPASDGVAIVGVAGRYPLAETPAELWDNLTAGRHCIREVPADRWDADAHHDPAGEHGSYSKWAGFIDDVDKFDPLFFQISPADAEAMDPQERLFLQTAAAVLDDAGHPAAELAARGPVGVFAGVMNNNYEWMGGEATALGVRTDAHSNHWSIANRVSYTFDFTGPSLAVDTACSASLTAIHLACESIRSGECHTAIAGGVNLILHPMHLRMLADRGMISRGDRLRSFGADADGFVDGEGVGAVLLRPLKDAIADGDRVLGVIRGSAINAGGKTGGYTVPSAAAQAEVIRAALHRAQADPATVGYVEAHGTGTPLGDPIEIAGLVEAFGGRVDAARRSERPTVAVGSVKSNIGHLESAAGVAGLTKVLFQLRHRMLVPSLNSARRNPGIDFATTPFEVRQTLGPWEPAADDGGLPLRAVVSSFGGGGANACLVVEEYRTPPAEPVDPDTEQLLVLSAKSEDRLRAYATDLAAFLRGATGADPAGAGRDALGDAQRLCLRLAAESVGVAAEYLDLGTDLADCGFGVPERARLDAALTTELGGTPPPAVTTARTLGAMAQAIAATAGADGPSTGRAPAAPGAVVVSGGPVGSGTSVVSGGPVGSGGVGASGVPVASDAVGTRAGTGVQGAARPAESPLRLADIAHTLQSGRTPHEYRLALTAGSVAEGAALLEAYVAGTADARIATGRATRARVVLAGAEADALETALARRDLVAVAEHWLAGADVDWSRVTPAAARRTALPTYPFARKRYWIPEPPAPTAPAPQAGPDDARAERLPDFYRPLWVREDAPAPGPAPRVGRVVALVTEASAWLAEAISARVPESRVEPLRVDELPPSAWLERTHGADLVLHLGGVGSGITEGLGADRAAGQLRTGSLSLFHLVRSTSAARVLVVTSDVHPVAGGTVTNPFAAGMHGLLQVVAKERPGLRVGALDFASADLTGEQATAALADAILAAPADAGGRTVALRGGTRYVRRLGRVTLPEPGPVFRDGGVYLLVGGTGGIAQRLSRHLAERHRAQLVWFSRGDLGPGQHAAAEEIRALGGDVAHVRGDACATADLAAAVTEAHRRFGALHGVVHAAMVFDNHALADLDEETFTAATRVKTEGAAALAAAVDGQDLDFLVYFSSAGSFGSFAGNGAYICASATEDAYALFLRDRLPYPVTVVNQGYWGMVGSGAQPGLADIFSGLGIQGFSPDEGIAAVHRILGSGLPQVMPIRAGRRALEAMGHDPALDGEVLGGGHPAALAAAAQDLGTGTAAGPAARRVLGGYEELEAVSAPMLLGVYQRMGAFRRSGERHAAEELRGRLGILDRFRRLHEALLNILADAGFLTRDGDLVATTPAVDGVDADAHAGRWEAEFDRIAAAYPDIEPTVTLNRLFLQAYPRILRGEVGATEIMFPGSSMKLVQNFYKGNPLTDSFNLLVRDTVRHFLDLRLPGLPRGRTVEVVELGAGTGATSERVLPALAAHPGRVGYTFTDISPRFLEHGRERFAERYDFARFRVLNLERGLTEQGFEPAGADLVVATNVVHATSDLRATLRKAKALLRPGGWLVLNELTSVRPLLTIGGGVLEGWWAFEDGHLRMPDSPLASPEGWTRLLHEEGYGPVHALGAGDPALGQTVLVAESDGVLLSTSAATASPAATATATVTAPAPDPASSGATTSTDALTERLRDLVERVLKLDERIDPGRPLADYGFDSLSGMKIVAAVDEEFGVAVPLGDFFEQPTLRELTTHLAANWLAGTAAGPALPEAPGTSTPAPTAPAPAAAPATTLAAVPAASPATEAAARVLRPRTDGEERRHPLSEGQRALWVIEQIAPGTYAYNLPLALWLDPGLDVLALRAVLQDLVDRHAELRATVHAGDEGPYARIATEPELPFQQVFLTARSDAELRDRMRADLRRPFELATGPLVRATLYTLGDGRNALLLTFHHLVFDGVSIALLLRELERGYRALLAGRALPAERPARGYADFTAWQRELLAGAEGRRLRAYWTERLRGRGTTVPLPLDRPRPAVPGFHGASLDGHIPAAVADRARALAGAEQTSLFGVVLAAWFTLLHRYSDQADIAVGTPTAGRPASGFDDTLGYFMNMVVLAERVEGDEEFRGLVRRVHRTVLEALEHSAYPLITLADDLRRADPEAGAPFNVAFYFQNWTRAARRDAPGDAVVLGPVEGVHQEGEFDLTLEVVEQERGCRYTLKYDPGLFDEETVARLGAHFTTLLAAAVEGPGTPVADLELLTEDERARLTPPAPADYPADTLVWELVRRQADARPDAVAVRHGGTELTYRTLVRRVDALAARLTAAGAGRGRTVGVLLPRDQDLPVALLAVQASGAAYVPLDPAYPQDRLAYMAEDAGLHLLLTHSASGVALAAVPRLVVDTSEQPPALPSPGPARPSDAAYVIYTSGSTGRPKGVRVPHRALTNFLWSMAREPGFGPGDTLLALTTVCFDISGLELYLPLVTGGTVEVLPAEDARDGLRLREALERARPTVVQATPATWSMLLAAGWQGDPALKVLCGGEALPADLAEALLAGNGQVWNLYGPTETTIWSAAGRLTPGGPVTLGAPVANTALHVLDSARRPVPTGVTGELYIGGDGVADGYLGRPDLTSERFLPDPFAARAEARMYRTGDLVRRLADGTIEYLGRLDSQVKVRGYRVELEEIEATLRRLDGVREAVVVARGQAAGSHTLLACYVLEDGAAEPDRERLAAWLPDHMLPDALVRVTGFPRTLNGKTDRTTLAALPLADLRARFGAGSPPAARAGAPAGAAGGRTQALVAELARMVAALVDLRPEDIGAHTPLGEAGMNSVSFTALSAELRKAYGITEYPTLFYRRGTLHALAEHLWEHHAAALTARYGAAPQAAVTGPAAWAGAEAAAAPAASEAGGVPAAGSGTSGARAGSGTSGVPAGSGTPVAPAGREVAVIGMAGRLPGSMDLREFWDHLAAGDDLVGEIPADRWDWRDHPRSRSRWGGFAPDVDRFDAAFFGISPREAELMDPQQRLLLETVWQAVEDAGYRPSELAGKRVGVFIAVTNSDYHEVQRAAGRATEGHTLTGAALSIVPNRVSYVLDLRGPSIAVDTACSGSLTAVHQACAALRDGTCDLAIAGGVSLILAPGVYEALSQGEMLSPDGRCKAFDSRADGYVRGEGAGVVLLKPHERAERDGDAVHAVIKAVALNHGGRTTSLTAPDPDAQADLLVEAYQAAGVHPDTVGYIEAHGTGTALGDPIETTGLSTAFRRLRAGQDAPGGSAPCAIGSVKTNIGHLEAAAGIAGLFKVVLSMRHGTIPASLHFLEQNPYLELDGGPFEVAGTARPWQRPRAAHGAELPRRGGVSSFGFGGAGAHIVLEEPHMPDTRDEPAAQQVFVLSARDGDALRRSAARLADHLGRQDVPAEDLAHTLQTGREPMAHRLAVVADGTAALRAELTAYLAGRPSAVRTAQVTAPRTGDSVSPDRRDLDAVAAAWLHGTDVDWRALHEGAAPRRVHLPAYPFAGPRHWVAPGGRAAEPGPRLHPTLLDANVSTFGEQRFAKTLTGEEFFLRDHVVGGDLVLPGVAYLEMGRLSGELAAGGAPVRGVDDLVWAAPVRLASGHAGHPLLVRVTGDRSRAAFEVRGTAEDAPVHAGGTLRFDDPGPRPAPVAPADVRARCTRVEAGADCYDGFVRLGFAYGPAFRVIEEIAEGPGEALATLRLPEPQRADAGAYTFHPSLLDAALQTAGRLVPGAGDPAGPTPYLPFSLGSVRLYAPLPERGYAYATPARRPAPAGSLAFDVALLDENGQVAATLESFTLRALRPTDGARAVDTAPASGTRAVPAADVVHAFEPVWEAAPAPQGRLPAGASVLLLEPAAATDAADVAAALTARGAHVRRIRLGGDSDSGNGNGNGNGNGSGSGSGSGNGFDAEAAVRAAGAGAGVGPVHVVHLAGRDRTAEDSVEHGFHAALAFLRAWQRERRDALRYLYVHAEPAPSPAQPAMAAFARTVRLEQPSVALGVLALAPGRPLAEAVVAELGTDGGPEVRTDAAGRARRAWRQVSLPAAPGAAFTGAGAHVVTGGTGALGLLVAEHIAAARRAAGVTGGGIVLVARTAPGPETRARAEALGARVVLADVTDPAAVRDLVAEARRAHGSVSGVVHAAGVLRDGLIRTKQRADADAVLAAKVHGTVLLDEATADEPLDYFVALSSAAAAFGNAGQSDYAFANAFLDHFADERERRRRDGARHGRTLAAAWPVWADGGMRVDADAEAYMERVLGMRPVRTAPALRALDHALAHGAPRLLLAAGDPGRILQALDGAEPHEDGPATAAPGAHERAEELVLRLLAEELRLPEAEIAVCEPFDRYGVDSLITMSLIRRLEEHVGPLSKTLLFEYVTVRDLAGHLAGAHPGAFPAAVPDTAAPAATAPAATALAAKPAEPVAPAPRDADIAIIGVAGRYPQAGDVNEYWRNLRAGRDSVEEIPADRWAHGPFYDPDRSATGKTYGKWGGFVPGADRFDPLFFRMSQIEAEHTDPQERVFLETVWHLLEDAGYTREQLRGARTGVFVGMMYGHYQLYGVQEALRGEGFAPSSSYASVANRVSYFFDFTGPSVGLDTMCSSSLVTIHQACLAIRNGDCDVAVAGGVNISSHPVKFLQLAQRGFLAEDGRCRSFGEGGTGYVPAEGSGAVLLKRLDAALADGDRILAVVKASAVNHGGAGAGYSVPNPKAQGDLVRTALERAGLAPADLDYLEAHGTGTALGDPVEITGMLRAFGDEPPERLPIGSVKSNIGHAESAAGIAAITKVLLQMRHGELVPSLHADRLNPNIDFTATPFEVQRERAPWPRRVLADGGVRPRTAGVSSFGAGGTNAHIILQEYIGDRAGAGAAPAGPQLAVLSARDAGKLAAQARRLAGHLRAEDTATTPAQVAWTLQTGREAMAHRLAVLFHDLPELSARLDEFAAGGTPAGSWTGVVDPRRPVPGERLPADPGAYATAWTGGQQVDWPALHPGGRPARVALPGYPFEGDRVWLAAADAELAALGAGRDALGGGREVLGAGRDALGDGRSVPGAGRAAVGGDRGAPGADRGASGASHTAPGASHTAPAARRDAEGLLLTRQWRPAPPGTRSAPPALTAVLAAPGTEALAARLAAVLPAAEVLTADRINAELTDAGTRWDRFDSVVDLAGCTGPELPPSHAALPSWLRWLQHLVDLGRRDLRALLVSRGAPALGGAVRVGLYRMLQSEYRHVRSRHVETDRTATDEQLCRWVAEELSTDGEPAEVAYRGGVRHLATLAEPPRAQRAGLGFPADHVLWVTGGTRGLGLLTARHFVARHGVRKLVLTGREELPPRAEWAAHIAEDGPLGRKLRPLAELAAQGVELEAVAVPLEEKEALAKVLADVRLRLGPVGGVIHSAGFTDFENPAFVRKPQTGITRVLAPKVFGLDALLECFRDEPLGLFVLYSSVAAAVPALAVGQSDYAMANAYLDAVAEARPYGLPLVSVQWPSWKDTGMGEARSAAYQASGLATLTDAQGLDLLDRALESGARVVMPVLPRPGAGFSAERLTARRLENPPGAPAGTRTAPAAAPRPVAGAGAGTGVGADVRAAVEAAASWLLDRLAAELRFDRAKLAGDVPVHDYGMDSIMVSQLVQTVAQRLDVSVDPSALLEHPTVDGFAAYLGEEHRAELLAEFGGPETGDPKSAGPGTGDPQTGDAKNAGPETGGPVPEAEADTPPETPAPAPPASAPPAPSQSAPPAPVWAFDTPSAPTASAPREAGTAARTPDPGSDSMAVVGLSCRFPDADSADAYWELLRDGRTALRPVPDTRFGRSLGYHAGLLPEVLRFAPERFLLSEEDVEAMDPQALLLLEEVDRAVHHAGYDPADLKGRRVGVYVGGRATHTPDPAALERARNPVVVTGQNYLAANISQFFDFQGPSLVVDTACSSALVAMDMAVQALRAGSVESAVVAGVSLLADDRAHQVFGQRGLLNPGSRFHAFDGRAAGLVLGEGVGVVVLKPLAQARADGDRVLAVLEGIAINNDGRTAGPATPNLRAQKDVMAQALALSGRAPQDVGWVETNASGSTVTDLLELKAIEGVYGAGPARSTPLALGSVKPNIGHPLAAEGIAALIKVVLMLRHRQQVPFLSGQQPLPHFDLDASAMYFPRQARPWAAGADRAALNCFADGGTNAHLLLAPAPADHRAARAPLPRPPSERTVVIRGTAAAAPDAPAPSAGLFWDTYR</sequence>
<evidence type="ECO:0000313" key="18">
    <source>
        <dbReference type="Proteomes" id="UP000189443"/>
    </source>
</evidence>
<dbReference type="InterPro" id="IPR045851">
    <property type="entry name" value="AMP-bd_C_sf"/>
</dbReference>
<dbReference type="SMART" id="SM01294">
    <property type="entry name" value="PKS_PP_betabranch"/>
    <property type="match status" value="2"/>
</dbReference>
<dbReference type="Proteomes" id="UP000189443">
    <property type="component" value="Chromosome"/>
</dbReference>
<name>A0A1S6J4E5_9ACTN</name>
<dbReference type="InterPro" id="IPR013968">
    <property type="entry name" value="PKS_KR"/>
</dbReference>
<dbReference type="InterPro" id="IPR000873">
    <property type="entry name" value="AMP-dep_synth/lig_dom"/>
</dbReference>
<evidence type="ECO:0000256" key="4">
    <source>
        <dbReference type="ARBA" id="ARBA00022450"/>
    </source>
</evidence>
<feature type="region of interest" description="Disordered" evidence="13">
    <location>
        <begin position="3867"/>
        <end position="3894"/>
    </location>
</feature>
<dbReference type="Pfam" id="PF14765">
    <property type="entry name" value="PS-DH"/>
    <property type="match status" value="1"/>
</dbReference>
<dbReference type="InterPro" id="IPR049900">
    <property type="entry name" value="PKS_mFAS_DH"/>
</dbReference>
<dbReference type="Gene3D" id="1.10.1240.100">
    <property type="match status" value="2"/>
</dbReference>
<dbReference type="Pfam" id="PF02801">
    <property type="entry name" value="Ketoacyl-synt_C"/>
    <property type="match status" value="4"/>
</dbReference>
<dbReference type="SMART" id="SM00825">
    <property type="entry name" value="PKS_KS"/>
    <property type="match status" value="4"/>
</dbReference>
<keyword evidence="4" id="KW-0596">Phosphopantetheine</keyword>
<dbReference type="InterPro" id="IPR049552">
    <property type="entry name" value="PKS_DH_N"/>
</dbReference>
<keyword evidence="10" id="KW-0511">Multifunctional enzyme</keyword>
<feature type="region of interest" description="N-terminal hotdog fold" evidence="12">
    <location>
        <begin position="3512"/>
        <end position="3632"/>
    </location>
</feature>
<dbReference type="InterPro" id="IPR042104">
    <property type="entry name" value="PKS_dehydratase_sf"/>
</dbReference>
<keyword evidence="5" id="KW-0963">Cytoplasm</keyword>
<dbReference type="SUPFAM" id="SSF53335">
    <property type="entry name" value="S-adenosyl-L-methionine-dependent methyltransferases"/>
    <property type="match status" value="1"/>
</dbReference>
<feature type="domain" description="Ketosynthase family 3 (KS3)" evidence="15">
    <location>
        <begin position="5745"/>
        <end position="6151"/>
    </location>
</feature>
<keyword evidence="11" id="KW-0012">Acyltransferase</keyword>
<keyword evidence="8" id="KW-0677">Repeat</keyword>
<dbReference type="InterPro" id="IPR009081">
    <property type="entry name" value="PP-bd_ACP"/>
</dbReference>
<feature type="domain" description="Carrier" evidence="14">
    <location>
        <begin position="4302"/>
        <end position="4375"/>
    </location>
</feature>
<dbReference type="PROSITE" id="PS00012">
    <property type="entry name" value="PHOSPHOPANTETHEINE"/>
    <property type="match status" value="2"/>
</dbReference>
<keyword evidence="7" id="KW-0808">Transferase</keyword>
<dbReference type="GO" id="GO:0004315">
    <property type="term" value="F:3-oxoacyl-[acyl-carrier-protein] synthase activity"/>
    <property type="evidence" value="ECO:0007669"/>
    <property type="project" value="InterPro"/>
</dbReference>
<feature type="domain" description="Carrier" evidence="14">
    <location>
        <begin position="5561"/>
        <end position="5642"/>
    </location>
</feature>
<dbReference type="Pfam" id="PF22336">
    <property type="entry name" value="RhiE-like_linker"/>
    <property type="match status" value="3"/>
</dbReference>
<dbReference type="PANTHER" id="PTHR43775:SF37">
    <property type="entry name" value="SI:DKEY-61P9.11"/>
    <property type="match status" value="1"/>
</dbReference>
<feature type="domain" description="PKS/mFAS DH" evidence="16">
    <location>
        <begin position="3512"/>
        <end position="3795"/>
    </location>
</feature>
<feature type="region of interest" description="Disordered" evidence="13">
    <location>
        <begin position="5020"/>
        <end position="5067"/>
    </location>
</feature>
<dbReference type="InterPro" id="IPR014031">
    <property type="entry name" value="Ketoacyl_synth_C"/>
</dbReference>
<dbReference type="InterPro" id="IPR050091">
    <property type="entry name" value="PKS_NRPS_Biosynth_Enz"/>
</dbReference>
<dbReference type="Gene3D" id="3.30.559.10">
    <property type="entry name" value="Chloramphenicol acetyltransferase-like domain"/>
    <property type="match status" value="1"/>
</dbReference>
<dbReference type="Pfam" id="PF00550">
    <property type="entry name" value="PP-binding"/>
    <property type="match status" value="4"/>
</dbReference>
<feature type="compositionally biased region" description="Gly residues" evidence="13">
    <location>
        <begin position="3876"/>
        <end position="3894"/>
    </location>
</feature>
<proteinExistence type="predicted"/>
<dbReference type="CDD" id="cd12116">
    <property type="entry name" value="A_NRPS_Ta1_like"/>
    <property type="match status" value="1"/>
</dbReference>
<dbReference type="InterPro" id="IPR010071">
    <property type="entry name" value="AA_adenyl_dom"/>
</dbReference>
<feature type="domain" description="Ketosynthase family 3 (KS3)" evidence="15">
    <location>
        <begin position="4413"/>
        <end position="4840"/>
    </location>
</feature>
<dbReference type="GO" id="GO:0031177">
    <property type="term" value="F:phosphopantetheine binding"/>
    <property type="evidence" value="ECO:0007669"/>
    <property type="project" value="InterPro"/>
</dbReference>
<evidence type="ECO:0000259" key="14">
    <source>
        <dbReference type="PROSITE" id="PS50075"/>
    </source>
</evidence>
<dbReference type="Pfam" id="PF13193">
    <property type="entry name" value="AMP-binding_C"/>
    <property type="match status" value="1"/>
</dbReference>
<dbReference type="FunFam" id="3.40.50.12780:FF:000012">
    <property type="entry name" value="Non-ribosomal peptide synthetase"/>
    <property type="match status" value="1"/>
</dbReference>
<dbReference type="KEGG" id="spac:B1H29_06370"/>
<feature type="domain" description="Carrier" evidence="14">
    <location>
        <begin position="2777"/>
        <end position="2851"/>
    </location>
</feature>
<feature type="region of interest" description="Disordered" evidence="13">
    <location>
        <begin position="1757"/>
        <end position="1776"/>
    </location>
</feature>
<organism evidence="17 18">
    <name type="scientific">Streptomyces pactum</name>
    <dbReference type="NCBI Taxonomy" id="68249"/>
    <lineage>
        <taxon>Bacteria</taxon>
        <taxon>Bacillati</taxon>
        <taxon>Actinomycetota</taxon>
        <taxon>Actinomycetes</taxon>
        <taxon>Kitasatosporales</taxon>
        <taxon>Streptomycetaceae</taxon>
        <taxon>Streptomyces</taxon>
    </lineage>
</organism>
<dbReference type="InterPro" id="IPR020807">
    <property type="entry name" value="PKS_DH"/>
</dbReference>
<keyword evidence="18" id="KW-1185">Reference proteome</keyword>
<evidence type="ECO:0000256" key="2">
    <source>
        <dbReference type="ARBA" id="ARBA00004496"/>
    </source>
</evidence>
<feature type="compositionally biased region" description="Low complexity" evidence="13">
    <location>
        <begin position="1657"/>
        <end position="1669"/>
    </location>
</feature>
<feature type="region of interest" description="Disordered" evidence="13">
    <location>
        <begin position="5529"/>
        <end position="5550"/>
    </location>
</feature>
<feature type="region of interest" description="Disordered" evidence="13">
    <location>
        <begin position="1657"/>
        <end position="1676"/>
    </location>
</feature>
<dbReference type="PROSITE" id="PS52004">
    <property type="entry name" value="KS3_2"/>
    <property type="match status" value="4"/>
</dbReference>
<evidence type="ECO:0000256" key="1">
    <source>
        <dbReference type="ARBA" id="ARBA00001957"/>
    </source>
</evidence>
<dbReference type="Pfam" id="PF00501">
    <property type="entry name" value="AMP-binding"/>
    <property type="match status" value="1"/>
</dbReference>
<dbReference type="Pfam" id="PF00668">
    <property type="entry name" value="Condensation"/>
    <property type="match status" value="1"/>
</dbReference>
<dbReference type="InterPro" id="IPR025110">
    <property type="entry name" value="AMP-bd_C"/>
</dbReference>
<evidence type="ECO:0000256" key="13">
    <source>
        <dbReference type="SAM" id="MobiDB-lite"/>
    </source>
</evidence>
<dbReference type="Gene3D" id="3.10.129.110">
    <property type="entry name" value="Polyketide synthase dehydratase"/>
    <property type="match status" value="1"/>
</dbReference>
<dbReference type="Pfam" id="PF21089">
    <property type="entry name" value="PKS_DH_N"/>
    <property type="match status" value="1"/>
</dbReference>
<dbReference type="Pfam" id="PF00109">
    <property type="entry name" value="ketoacyl-synt"/>
    <property type="match status" value="4"/>
</dbReference>
<evidence type="ECO:0000256" key="3">
    <source>
        <dbReference type="ARBA" id="ARBA00004792"/>
    </source>
</evidence>
<evidence type="ECO:0000256" key="10">
    <source>
        <dbReference type="ARBA" id="ARBA00023268"/>
    </source>
</evidence>
<dbReference type="InterPro" id="IPR057326">
    <property type="entry name" value="KR_dom"/>
</dbReference>
<dbReference type="SMART" id="SM00826">
    <property type="entry name" value="PKS_DH"/>
    <property type="match status" value="1"/>
</dbReference>
<keyword evidence="9" id="KW-0175">Coiled coil</keyword>
<feature type="compositionally biased region" description="Low complexity" evidence="13">
    <location>
        <begin position="5027"/>
        <end position="5054"/>
    </location>
</feature>
<dbReference type="Gene3D" id="3.40.50.720">
    <property type="entry name" value="NAD(P)-binding Rossmann-like Domain"/>
    <property type="match status" value="3"/>
</dbReference>
<dbReference type="SUPFAM" id="SSF47336">
    <property type="entry name" value="ACP-like"/>
    <property type="match status" value="4"/>
</dbReference>
<dbReference type="FunFam" id="3.40.47.10:FF:000019">
    <property type="entry name" value="Polyketide synthase type I"/>
    <property type="match status" value="3"/>
</dbReference>
<dbReference type="GO" id="GO:0005886">
    <property type="term" value="C:plasma membrane"/>
    <property type="evidence" value="ECO:0007669"/>
    <property type="project" value="TreeGrafter"/>
</dbReference>
<dbReference type="InterPro" id="IPR029063">
    <property type="entry name" value="SAM-dependent_MTases_sf"/>
</dbReference>
<feature type="domain" description="Ketosynthase family 3 (KS3)" evidence="15">
    <location>
        <begin position="2921"/>
        <end position="3349"/>
    </location>
</feature>
<dbReference type="SUPFAM" id="SSF52777">
    <property type="entry name" value="CoA-dependent acyltransferases"/>
    <property type="match status" value="2"/>
</dbReference>
<dbReference type="InterPro" id="IPR018201">
    <property type="entry name" value="Ketoacyl_synth_AS"/>
</dbReference>
<dbReference type="FunFam" id="2.30.38.10:FF:000001">
    <property type="entry name" value="Non-ribosomal peptide synthetase PvdI"/>
    <property type="match status" value="1"/>
</dbReference>
<dbReference type="InterPro" id="IPR020841">
    <property type="entry name" value="PKS_Beta-ketoAc_synthase_dom"/>
</dbReference>
<dbReference type="SMART" id="SM00822">
    <property type="entry name" value="PKS_KR"/>
    <property type="match status" value="3"/>
</dbReference>
<comment type="subcellular location">
    <subcellularLocation>
        <location evidence="2">Cytoplasm</location>
    </subcellularLocation>
</comment>
<evidence type="ECO:0000256" key="6">
    <source>
        <dbReference type="ARBA" id="ARBA00022553"/>
    </source>
</evidence>
<dbReference type="NCBIfam" id="TIGR01733">
    <property type="entry name" value="AA-adenyl-dom"/>
    <property type="match status" value="1"/>
</dbReference>
<feature type="region of interest" description="C-terminal hotdog fold" evidence="12">
    <location>
        <begin position="3647"/>
        <end position="3795"/>
    </location>
</feature>
<dbReference type="InterPro" id="IPR023213">
    <property type="entry name" value="CAT-like_dom_sf"/>
</dbReference>
<evidence type="ECO:0000313" key="17">
    <source>
        <dbReference type="EMBL" id="AQS66600.1"/>
    </source>
</evidence>
<dbReference type="CDD" id="cd19531">
    <property type="entry name" value="LCL_NRPS-like"/>
    <property type="match status" value="1"/>
</dbReference>
<evidence type="ECO:0000256" key="11">
    <source>
        <dbReference type="ARBA" id="ARBA00023315"/>
    </source>
</evidence>
<dbReference type="EMBL" id="CP019724">
    <property type="protein sequence ID" value="AQS66600.1"/>
    <property type="molecule type" value="Genomic_DNA"/>
</dbReference>
<feature type="domain" description="Ketosynthase family 3 (KS3)" evidence="15">
    <location>
        <begin position="22"/>
        <end position="453"/>
    </location>
</feature>
<accession>A0A1S6J4E5</accession>
<dbReference type="Gene3D" id="3.40.50.150">
    <property type="entry name" value="Vaccinia Virus protein VP39"/>
    <property type="match status" value="1"/>
</dbReference>
<dbReference type="Pfam" id="PF08659">
    <property type="entry name" value="KR"/>
    <property type="match status" value="3"/>
</dbReference>
<dbReference type="CDD" id="cd00833">
    <property type="entry name" value="PKS"/>
    <property type="match status" value="4"/>
</dbReference>
<dbReference type="InterPro" id="IPR036291">
    <property type="entry name" value="NAD(P)-bd_dom_sf"/>
</dbReference>
<dbReference type="GO" id="GO:0004312">
    <property type="term" value="F:fatty acid synthase activity"/>
    <property type="evidence" value="ECO:0007669"/>
    <property type="project" value="TreeGrafter"/>
</dbReference>